<keyword evidence="2 4" id="KW-0808">Transferase</keyword>
<dbReference type="KEGG" id="clx:CLAN_0258"/>
<dbReference type="GO" id="GO:0008173">
    <property type="term" value="F:RNA methyltransferase activity"/>
    <property type="evidence" value="ECO:0007669"/>
    <property type="project" value="InterPro"/>
</dbReference>
<dbReference type="CDD" id="cd18103">
    <property type="entry name" value="SpoU-like_RlmB"/>
    <property type="match status" value="1"/>
</dbReference>
<reference evidence="5" key="1">
    <citation type="journal article" date="2017" name="Genome Biol. Evol.">
        <title>Comparative Genomic Analysis Identifies a Campylobacter Clade Deficient in Selenium Metabolism.</title>
        <authorList>
            <person name="Miller W.G."/>
            <person name="Yee E."/>
            <person name="Lopes B.S."/>
            <person name="Chapman M.H."/>
            <person name="Huynh S."/>
            <person name="Bono J.L."/>
            <person name="Parker C.T."/>
            <person name="Strachan N.J.C."/>
            <person name="Forbes K.J."/>
        </authorList>
    </citation>
    <scope>NUCLEOTIDE SEQUENCE [LARGE SCALE GENOMIC DNA]</scope>
    <source>
        <strain evidence="5">NCTC 13004</strain>
    </source>
</reference>
<dbReference type="NCBIfam" id="TIGR00186">
    <property type="entry name" value="rRNA_methyl_3"/>
    <property type="match status" value="1"/>
</dbReference>
<accession>A0A1X9SLD3</accession>
<evidence type="ECO:0000313" key="5">
    <source>
        <dbReference type="Proteomes" id="UP000202031"/>
    </source>
</evidence>
<dbReference type="Pfam" id="PF08032">
    <property type="entry name" value="SpoU_sub_bind"/>
    <property type="match status" value="1"/>
</dbReference>
<dbReference type="InterPro" id="IPR029026">
    <property type="entry name" value="tRNA_m1G_MTases_N"/>
</dbReference>
<dbReference type="PANTHER" id="PTHR46429">
    <property type="entry name" value="23S RRNA (GUANOSINE-2'-O-)-METHYLTRANSFERASE RLMB"/>
    <property type="match status" value="1"/>
</dbReference>
<dbReference type="EMBL" id="CP015578">
    <property type="protein sequence ID" value="ARQ97029.1"/>
    <property type="molecule type" value="Genomic_DNA"/>
</dbReference>
<evidence type="ECO:0000256" key="2">
    <source>
        <dbReference type="ARBA" id="ARBA00022679"/>
    </source>
</evidence>
<gene>
    <name evidence="4" type="ORF">CLAN_0258</name>
</gene>
<evidence type="ECO:0000313" key="4">
    <source>
        <dbReference type="EMBL" id="ARQ97029.1"/>
    </source>
</evidence>
<dbReference type="GO" id="GO:0006396">
    <property type="term" value="P:RNA processing"/>
    <property type="evidence" value="ECO:0007669"/>
    <property type="project" value="InterPro"/>
</dbReference>
<evidence type="ECO:0000256" key="1">
    <source>
        <dbReference type="ARBA" id="ARBA00022603"/>
    </source>
</evidence>
<dbReference type="InterPro" id="IPR001537">
    <property type="entry name" value="SpoU_MeTrfase"/>
</dbReference>
<name>A0A1X9SLD3_9BACT</name>
<dbReference type="InterPro" id="IPR013123">
    <property type="entry name" value="SpoU_subst-bd"/>
</dbReference>
<reference evidence="5" key="2">
    <citation type="journal article" date="2017" name="Genome Biol. Evol.">
        <title>Comparative genomic analysis identifies a Campylobacter clade deficient in selenium metabolism.</title>
        <authorList>
            <person name="Miller W.G."/>
            <person name="Yee E."/>
            <person name="Lopes B.S."/>
            <person name="Chapman M.H."/>
            <person name="Huynh S."/>
            <person name="Bono J.L."/>
            <person name="Parker C.T."/>
            <person name="Strachan N.J.C."/>
            <person name="Forbes K.J."/>
        </authorList>
    </citation>
    <scope>NUCLEOTIDE SEQUENCE [LARGE SCALE GENOMIC DNA]</scope>
    <source>
        <strain evidence="5">NCTC 13004</strain>
    </source>
</reference>
<dbReference type="InterPro" id="IPR029028">
    <property type="entry name" value="Alpha/beta_knot_MTases"/>
</dbReference>
<dbReference type="GO" id="GO:0005829">
    <property type="term" value="C:cytosol"/>
    <property type="evidence" value="ECO:0007669"/>
    <property type="project" value="TreeGrafter"/>
</dbReference>
<dbReference type="GO" id="GO:0003723">
    <property type="term" value="F:RNA binding"/>
    <property type="evidence" value="ECO:0007669"/>
    <property type="project" value="InterPro"/>
</dbReference>
<protein>
    <submittedName>
        <fullName evidence="4">rRNA methyltransferase, TrmH family, group 3</fullName>
    </submittedName>
</protein>
<feature type="domain" description="RNA 2-O ribose methyltransferase substrate binding" evidence="3">
    <location>
        <begin position="2"/>
        <end position="74"/>
    </location>
</feature>
<dbReference type="Gene3D" id="3.40.1280.10">
    <property type="match status" value="1"/>
</dbReference>
<dbReference type="AlphaFoldDB" id="A0A1X9SLD3"/>
<dbReference type="Proteomes" id="UP000202031">
    <property type="component" value="Chromosome"/>
</dbReference>
<evidence type="ECO:0000259" key="3">
    <source>
        <dbReference type="SMART" id="SM00967"/>
    </source>
</evidence>
<dbReference type="InterPro" id="IPR004441">
    <property type="entry name" value="rRNA_MeTrfase_TrmH"/>
</dbReference>
<dbReference type="SMART" id="SM00967">
    <property type="entry name" value="SpoU_sub_bind"/>
    <property type="match status" value="1"/>
</dbReference>
<dbReference type="SUPFAM" id="SSF75217">
    <property type="entry name" value="alpha/beta knot"/>
    <property type="match status" value="1"/>
</dbReference>
<dbReference type="GO" id="GO:0032259">
    <property type="term" value="P:methylation"/>
    <property type="evidence" value="ECO:0007669"/>
    <property type="project" value="UniProtKB-KW"/>
</dbReference>
<dbReference type="SUPFAM" id="SSF55315">
    <property type="entry name" value="L30e-like"/>
    <property type="match status" value="1"/>
</dbReference>
<dbReference type="Gene3D" id="3.30.1330.30">
    <property type="match status" value="1"/>
</dbReference>
<dbReference type="RefSeq" id="WP_100590394.1">
    <property type="nucleotide sequence ID" value="NZ_CP015578.1"/>
</dbReference>
<sequence length="228" mass="24860">MIVYGKQLFLHLLKHHKDKLEEIYLAKEVNKDIFHQIAKVGLKIQKVDNQKAQALARGGNHQGFLAKVKDYEFATLSEIKKADYLVILYGLSDVGNIGAIVRTAYALGAGGVVIVGKNENLAIQGIIRSSSGAAYELPIALCSDGLGLINELRQIGFKIYAANAGGKSVKDFKFDPKSVIIMGSEGEGIPNKVLQKCDEILGVNMRKDWDSLNVSVAFGILFDRIING</sequence>
<dbReference type="InterPro" id="IPR029064">
    <property type="entry name" value="Ribosomal_eL30-like_sf"/>
</dbReference>
<proteinExistence type="predicted"/>
<keyword evidence="1 4" id="KW-0489">Methyltransferase</keyword>
<organism evidence="4 5">
    <name type="scientific">Campylobacter lanienae NCTC 13004</name>
    <dbReference type="NCBI Taxonomy" id="1031753"/>
    <lineage>
        <taxon>Bacteria</taxon>
        <taxon>Pseudomonadati</taxon>
        <taxon>Campylobacterota</taxon>
        <taxon>Epsilonproteobacteria</taxon>
        <taxon>Campylobacterales</taxon>
        <taxon>Campylobacteraceae</taxon>
        <taxon>Campylobacter</taxon>
    </lineage>
</organism>
<dbReference type="GeneID" id="46920729"/>
<dbReference type="Pfam" id="PF00588">
    <property type="entry name" value="SpoU_methylase"/>
    <property type="match status" value="1"/>
</dbReference>
<dbReference type="PANTHER" id="PTHR46429:SF1">
    <property type="entry name" value="23S RRNA (GUANOSINE-2'-O-)-METHYLTRANSFERASE RLMB"/>
    <property type="match status" value="1"/>
</dbReference>